<keyword evidence="1" id="KW-0732">Signal</keyword>
<accession>A0ABY4EA69</accession>
<feature type="chain" id="PRO_5045660984" description="YARHG domain-containing protein" evidence="1">
    <location>
        <begin position="20"/>
        <end position="103"/>
    </location>
</feature>
<evidence type="ECO:0008006" key="4">
    <source>
        <dbReference type="Google" id="ProtNLM"/>
    </source>
</evidence>
<evidence type="ECO:0000256" key="1">
    <source>
        <dbReference type="SAM" id="SignalP"/>
    </source>
</evidence>
<feature type="signal peptide" evidence="1">
    <location>
        <begin position="1"/>
        <end position="19"/>
    </location>
</feature>
<proteinExistence type="predicted"/>
<dbReference type="EMBL" id="CP091512">
    <property type="protein sequence ID" value="UOO92196.1"/>
    <property type="molecule type" value="Genomic_DNA"/>
</dbReference>
<reference evidence="2" key="2">
    <citation type="journal article" date="2022" name="Res Sq">
        <title>Evolution of multicellular longitudinally dividing oral cavity symbionts (Neisseriaceae).</title>
        <authorList>
            <person name="Nyongesa S."/>
            <person name="Weber P."/>
            <person name="Bernet E."/>
            <person name="Pullido F."/>
            <person name="Nieckarz M."/>
            <person name="Delaby M."/>
            <person name="Nieves C."/>
            <person name="Viehboeck T."/>
            <person name="Krause N."/>
            <person name="Rivera-Millot A."/>
            <person name="Nakamura A."/>
            <person name="Vischer N."/>
            <person name="VanNieuwenhze M."/>
            <person name="Brun Y."/>
            <person name="Cava F."/>
            <person name="Bulgheresi S."/>
            <person name="Veyrier F."/>
        </authorList>
    </citation>
    <scope>NUCLEOTIDE SEQUENCE</scope>
    <source>
        <strain evidence="2">SAG 1488-6</strain>
    </source>
</reference>
<evidence type="ECO:0000313" key="3">
    <source>
        <dbReference type="Proteomes" id="UP000832034"/>
    </source>
</evidence>
<name>A0ABY4EA69_VITST</name>
<dbReference type="Proteomes" id="UP000832034">
    <property type="component" value="Chromosome"/>
</dbReference>
<reference evidence="2" key="1">
    <citation type="submission" date="2021-12" db="EMBL/GenBank/DDBJ databases">
        <authorList>
            <person name="Veyrier F.J."/>
        </authorList>
    </citation>
    <scope>NUCLEOTIDE SEQUENCE</scope>
    <source>
        <strain evidence="2">SAG 1488-6</strain>
    </source>
</reference>
<organism evidence="2 3">
    <name type="scientific">Vitreoscilla stercoraria</name>
    <dbReference type="NCBI Taxonomy" id="61"/>
    <lineage>
        <taxon>Bacteria</taxon>
        <taxon>Pseudomonadati</taxon>
        <taxon>Pseudomonadota</taxon>
        <taxon>Betaproteobacteria</taxon>
        <taxon>Neisseriales</taxon>
        <taxon>Neisseriaceae</taxon>
        <taxon>Vitreoscilla</taxon>
    </lineage>
</organism>
<protein>
    <recommendedName>
        <fullName evidence="4">YARHG domain-containing protein</fullName>
    </recommendedName>
</protein>
<keyword evidence="3" id="KW-1185">Reference proteome</keyword>
<dbReference type="RefSeq" id="WP_019958197.1">
    <property type="nucleotide sequence ID" value="NZ_CP091512.1"/>
</dbReference>
<evidence type="ECO:0000313" key="2">
    <source>
        <dbReference type="EMBL" id="UOO92196.1"/>
    </source>
</evidence>
<gene>
    <name evidence="2" type="ORF">LVJ81_11325</name>
</gene>
<sequence>MKQLILAASLLALSTLAIANPNSPANRCKRYAHANSFQLTISQLCGGTASQTYQDVINDQSCEAALGSKEAIQEQQNLQSNELKNEYQRIGAQQFCSKYANRR</sequence>